<dbReference type="InterPro" id="IPR002731">
    <property type="entry name" value="ATPase_BadF"/>
</dbReference>
<dbReference type="PANTHER" id="PTHR43190:SF3">
    <property type="entry name" value="N-ACETYL-D-GLUCOSAMINE KINASE"/>
    <property type="match status" value="1"/>
</dbReference>
<dbReference type="SUPFAM" id="SSF53067">
    <property type="entry name" value="Actin-like ATPase domain"/>
    <property type="match status" value="2"/>
</dbReference>
<dbReference type="PANTHER" id="PTHR43190">
    <property type="entry name" value="N-ACETYL-D-GLUCOSAMINE KINASE"/>
    <property type="match status" value="1"/>
</dbReference>
<dbReference type="AlphaFoldDB" id="A0A1U7DAX9"/>
<proteinExistence type="predicted"/>
<reference evidence="2 3" key="1">
    <citation type="submission" date="2016-03" db="EMBL/GenBank/DDBJ databases">
        <title>Deep-sea bacteria in the southern Pacific.</title>
        <authorList>
            <person name="Tang K."/>
        </authorList>
    </citation>
    <scope>NUCLEOTIDE SEQUENCE [LARGE SCALE GENOMIC DNA]</scope>
    <source>
        <strain evidence="2 3">JLT2016</strain>
    </source>
</reference>
<gene>
    <name evidence="2" type="ORF">Ga0080559_TMP4528</name>
</gene>
<evidence type="ECO:0000313" key="2">
    <source>
        <dbReference type="EMBL" id="APX25324.1"/>
    </source>
</evidence>
<evidence type="ECO:0000313" key="3">
    <source>
        <dbReference type="Proteomes" id="UP000186559"/>
    </source>
</evidence>
<feature type="domain" description="ATPase BadF/BadG/BcrA/BcrD type" evidence="1">
    <location>
        <begin position="6"/>
        <end position="246"/>
    </location>
</feature>
<keyword evidence="3" id="KW-1185">Reference proteome</keyword>
<dbReference type="Proteomes" id="UP000186559">
    <property type="component" value="Chromosome"/>
</dbReference>
<dbReference type="Gene3D" id="3.30.420.40">
    <property type="match status" value="2"/>
</dbReference>
<dbReference type="EMBL" id="CP014796">
    <property type="protein sequence ID" value="APX25324.1"/>
    <property type="molecule type" value="Genomic_DNA"/>
</dbReference>
<dbReference type="InterPro" id="IPR052519">
    <property type="entry name" value="Euk-type_GlcNAc_Kinase"/>
</dbReference>
<keyword evidence="2" id="KW-0808">Transferase</keyword>
<dbReference type="RefSeq" id="WP_076624924.1">
    <property type="nucleotide sequence ID" value="NZ_BMEW01000014.1"/>
</dbReference>
<dbReference type="InterPro" id="IPR043129">
    <property type="entry name" value="ATPase_NBD"/>
</dbReference>
<dbReference type="STRING" id="1229727.Ga0080559_TMP4528"/>
<organism evidence="2 3">
    <name type="scientific">Salipiger profundus</name>
    <dbReference type="NCBI Taxonomy" id="1229727"/>
    <lineage>
        <taxon>Bacteria</taxon>
        <taxon>Pseudomonadati</taxon>
        <taxon>Pseudomonadota</taxon>
        <taxon>Alphaproteobacteria</taxon>
        <taxon>Rhodobacterales</taxon>
        <taxon>Roseobacteraceae</taxon>
        <taxon>Salipiger</taxon>
    </lineage>
</organism>
<dbReference type="CDD" id="cd24082">
    <property type="entry name" value="ASKHA_NBD_GspK-like"/>
    <property type="match status" value="1"/>
</dbReference>
<dbReference type="KEGG" id="tpro:Ga0080559_TMP4528"/>
<dbReference type="GO" id="GO:0047931">
    <property type="term" value="F:glucosamine kinase activity"/>
    <property type="evidence" value="ECO:0007669"/>
    <property type="project" value="UniProtKB-EC"/>
</dbReference>
<evidence type="ECO:0000259" key="1">
    <source>
        <dbReference type="Pfam" id="PF01869"/>
    </source>
</evidence>
<dbReference type="EC" id="2.7.1.8" evidence="2"/>
<dbReference type="Pfam" id="PF01869">
    <property type="entry name" value="BcrAD_BadFG"/>
    <property type="match status" value="1"/>
</dbReference>
<name>A0A1U7DAX9_9RHOB</name>
<accession>A0A1U7DAX9</accession>
<protein>
    <submittedName>
        <fullName evidence="2">Glucosamine kinase</fullName>
        <ecNumber evidence="2">2.7.1.8</ecNumber>
    </submittedName>
</protein>
<sequence length="289" mass="29041">MILAADAGGSTCRLALEHEGRSVEVRLGAANVTTDFDGAVATLVAGLAQIARKEGLPPAALRPCPAYFALAGVTGPELAARVAAALPLDRVVVEEDRRAAVVGALGPGRGCVAGIGTGSFLARQEDARFTTLGGHGLVLGDEASAAWLGREILVYALRAHDGLEPASPLTRDLLAEMGGPAGVVAFASSATPEDFGRIAPRVTAAQGDAAAALQMRRGAAYIATGLNALGWQPGEPLCLIGGTAPAYKDWLPGEMADALVAAKGTALSGALMLARHLATGGEEAAPAAP</sequence>
<keyword evidence="2" id="KW-0418">Kinase</keyword>
<dbReference type="OrthoDB" id="63487at2"/>